<feature type="transmembrane region" description="Helical" evidence="1">
    <location>
        <begin position="87"/>
        <end position="109"/>
    </location>
</feature>
<name>A0A2H0RI76_9BACT</name>
<organism evidence="2 3">
    <name type="scientific">Candidatus Vogelbacteria bacterium CG10_big_fil_rev_8_21_14_0_10_49_38</name>
    <dbReference type="NCBI Taxonomy" id="1975043"/>
    <lineage>
        <taxon>Bacteria</taxon>
        <taxon>Candidatus Vogeliibacteriota</taxon>
    </lineage>
</organism>
<keyword evidence="1" id="KW-0812">Transmembrane</keyword>
<comment type="caution">
    <text evidence="2">The sequence shown here is derived from an EMBL/GenBank/DDBJ whole genome shotgun (WGS) entry which is preliminary data.</text>
</comment>
<feature type="transmembrane region" description="Helical" evidence="1">
    <location>
        <begin position="48"/>
        <end position="66"/>
    </location>
</feature>
<accession>A0A2H0RI76</accession>
<proteinExistence type="predicted"/>
<evidence type="ECO:0000313" key="3">
    <source>
        <dbReference type="Proteomes" id="UP000230431"/>
    </source>
</evidence>
<reference evidence="2 3" key="1">
    <citation type="submission" date="2017-09" db="EMBL/GenBank/DDBJ databases">
        <title>Depth-based differentiation of microbial function through sediment-hosted aquifers and enrichment of novel symbionts in the deep terrestrial subsurface.</title>
        <authorList>
            <person name="Probst A.J."/>
            <person name="Ladd B."/>
            <person name="Jarett J.K."/>
            <person name="Geller-Mcgrath D.E."/>
            <person name="Sieber C.M."/>
            <person name="Emerson J.B."/>
            <person name="Anantharaman K."/>
            <person name="Thomas B.C."/>
            <person name="Malmstrom R."/>
            <person name="Stieglmeier M."/>
            <person name="Klingl A."/>
            <person name="Woyke T."/>
            <person name="Ryan C.M."/>
            <person name="Banfield J.F."/>
        </authorList>
    </citation>
    <scope>NUCLEOTIDE SEQUENCE [LARGE SCALE GENOMIC DNA]</scope>
    <source>
        <strain evidence="2">CG10_big_fil_rev_8_21_14_0_10_49_38</strain>
    </source>
</reference>
<dbReference type="EMBL" id="PCYK01000030">
    <property type="protein sequence ID" value="PIR45734.1"/>
    <property type="molecule type" value="Genomic_DNA"/>
</dbReference>
<keyword evidence="1" id="KW-1133">Transmembrane helix</keyword>
<feature type="transmembrane region" description="Helical" evidence="1">
    <location>
        <begin position="12"/>
        <end position="42"/>
    </location>
</feature>
<dbReference type="Proteomes" id="UP000230431">
    <property type="component" value="Unassembled WGS sequence"/>
</dbReference>
<keyword evidence="1" id="KW-0472">Membrane</keyword>
<protein>
    <submittedName>
        <fullName evidence="2">Uncharacterized protein</fullName>
    </submittedName>
</protein>
<evidence type="ECO:0000256" key="1">
    <source>
        <dbReference type="SAM" id="Phobius"/>
    </source>
</evidence>
<sequence>MIKPNLRINPIVSFFMVVVALTYDGLKAFIELITFGFLGWAINPFINIWAQMTFLFWFTYLGVSFLKPGKMLGTKIAAVGAPSIIGLLPWVGSLPFWTGGVIINLAAVYTEDLLETVSPVTLQSLSKNLPEIKK</sequence>
<dbReference type="AlphaFoldDB" id="A0A2H0RI76"/>
<gene>
    <name evidence="2" type="ORF">COV08_03670</name>
</gene>
<evidence type="ECO:0000313" key="2">
    <source>
        <dbReference type="EMBL" id="PIR45734.1"/>
    </source>
</evidence>